<evidence type="ECO:0000313" key="13">
    <source>
        <dbReference type="Proteomes" id="UP000236291"/>
    </source>
</evidence>
<dbReference type="EMBL" id="ASHM01000402">
    <property type="protein sequence ID" value="PNY04629.1"/>
    <property type="molecule type" value="Genomic_DNA"/>
</dbReference>
<dbReference type="PANTHER" id="PTHR22883">
    <property type="entry name" value="ZINC FINGER DHHC DOMAIN CONTAINING PROTEIN"/>
    <property type="match status" value="1"/>
</dbReference>
<dbReference type="InterPro" id="IPR039859">
    <property type="entry name" value="PFA4/ZDH16/20/ERF2-like"/>
</dbReference>
<evidence type="ECO:0000256" key="6">
    <source>
        <dbReference type="ARBA" id="ARBA00023136"/>
    </source>
</evidence>
<name>A0A2K3NNM9_TRIPR</name>
<keyword evidence="7" id="KW-0564">Palmitate</keyword>
<dbReference type="STRING" id="57577.A0A2K3NNM9"/>
<evidence type="ECO:0000256" key="8">
    <source>
        <dbReference type="ARBA" id="ARBA00023288"/>
    </source>
</evidence>
<keyword evidence="4" id="KW-0812">Transmembrane</keyword>
<evidence type="ECO:0000256" key="4">
    <source>
        <dbReference type="ARBA" id="ARBA00022692"/>
    </source>
</evidence>
<feature type="domain" description="Palmitoyltransferase DHHC" evidence="11">
    <location>
        <begin position="54"/>
        <end position="126"/>
    </location>
</feature>
<protein>
    <recommendedName>
        <fullName evidence="10">S-acyltransferase</fullName>
        <ecNumber evidence="10">2.3.1.225</ecNumber>
    </recommendedName>
    <alternativeName>
        <fullName evidence="10">Palmitoyltransferase</fullName>
    </alternativeName>
</protein>
<organism evidence="12 13">
    <name type="scientific">Trifolium pratense</name>
    <name type="common">Red clover</name>
    <dbReference type="NCBI Taxonomy" id="57577"/>
    <lineage>
        <taxon>Eukaryota</taxon>
        <taxon>Viridiplantae</taxon>
        <taxon>Streptophyta</taxon>
        <taxon>Embryophyta</taxon>
        <taxon>Tracheophyta</taxon>
        <taxon>Spermatophyta</taxon>
        <taxon>Magnoliopsida</taxon>
        <taxon>eudicotyledons</taxon>
        <taxon>Gunneridae</taxon>
        <taxon>Pentapetalae</taxon>
        <taxon>rosids</taxon>
        <taxon>fabids</taxon>
        <taxon>Fabales</taxon>
        <taxon>Fabaceae</taxon>
        <taxon>Papilionoideae</taxon>
        <taxon>50 kb inversion clade</taxon>
        <taxon>NPAAA clade</taxon>
        <taxon>Hologalegina</taxon>
        <taxon>IRL clade</taxon>
        <taxon>Trifolieae</taxon>
        <taxon>Trifolium</taxon>
    </lineage>
</organism>
<evidence type="ECO:0000256" key="9">
    <source>
        <dbReference type="ARBA" id="ARBA00023315"/>
    </source>
</evidence>
<keyword evidence="6" id="KW-0472">Membrane</keyword>
<dbReference type="EC" id="2.3.1.225" evidence="10"/>
<reference evidence="12 13" key="1">
    <citation type="journal article" date="2014" name="Am. J. Bot.">
        <title>Genome assembly and annotation for red clover (Trifolium pratense; Fabaceae).</title>
        <authorList>
            <person name="Istvanek J."/>
            <person name="Jaros M."/>
            <person name="Krenek A."/>
            <person name="Repkova J."/>
        </authorList>
    </citation>
    <scope>NUCLEOTIDE SEQUENCE [LARGE SCALE GENOMIC DNA]</scope>
    <source>
        <strain evidence="13">cv. Tatra</strain>
        <tissue evidence="12">Young leaves</tissue>
    </source>
</reference>
<dbReference type="GO" id="GO:0005794">
    <property type="term" value="C:Golgi apparatus"/>
    <property type="evidence" value="ECO:0007669"/>
    <property type="project" value="TreeGrafter"/>
</dbReference>
<evidence type="ECO:0000256" key="5">
    <source>
        <dbReference type="ARBA" id="ARBA00022989"/>
    </source>
</evidence>
<dbReference type="ExpressionAtlas" id="A0A2K3NNM9">
    <property type="expression patterns" value="baseline"/>
</dbReference>
<dbReference type="Proteomes" id="UP000236291">
    <property type="component" value="Unassembled WGS sequence"/>
</dbReference>
<comment type="catalytic activity">
    <reaction evidence="10">
        <text>L-cysteinyl-[protein] + hexadecanoyl-CoA = S-hexadecanoyl-L-cysteinyl-[protein] + CoA</text>
        <dbReference type="Rhea" id="RHEA:36683"/>
        <dbReference type="Rhea" id="RHEA-COMP:10131"/>
        <dbReference type="Rhea" id="RHEA-COMP:11032"/>
        <dbReference type="ChEBI" id="CHEBI:29950"/>
        <dbReference type="ChEBI" id="CHEBI:57287"/>
        <dbReference type="ChEBI" id="CHEBI:57379"/>
        <dbReference type="ChEBI" id="CHEBI:74151"/>
        <dbReference type="EC" id="2.3.1.225"/>
    </reaction>
</comment>
<evidence type="ECO:0000259" key="11">
    <source>
        <dbReference type="Pfam" id="PF01529"/>
    </source>
</evidence>
<evidence type="ECO:0000256" key="2">
    <source>
        <dbReference type="ARBA" id="ARBA00008574"/>
    </source>
</evidence>
<comment type="subcellular location">
    <subcellularLocation>
        <location evidence="1">Endomembrane system</location>
        <topology evidence="1">Multi-pass membrane protein</topology>
    </subcellularLocation>
</comment>
<dbReference type="Pfam" id="PF01529">
    <property type="entry name" value="DHHC"/>
    <property type="match status" value="1"/>
</dbReference>
<keyword evidence="5" id="KW-1133">Transmembrane helix</keyword>
<evidence type="ECO:0000256" key="1">
    <source>
        <dbReference type="ARBA" id="ARBA00004127"/>
    </source>
</evidence>
<dbReference type="PROSITE" id="PS50216">
    <property type="entry name" value="DHHC"/>
    <property type="match status" value="1"/>
</dbReference>
<comment type="domain">
    <text evidence="10">The DHHC domain is required for palmitoyltransferase activity.</text>
</comment>
<evidence type="ECO:0000256" key="10">
    <source>
        <dbReference type="RuleBase" id="RU079119"/>
    </source>
</evidence>
<evidence type="ECO:0000313" key="12">
    <source>
        <dbReference type="EMBL" id="PNY04629.1"/>
    </source>
</evidence>
<accession>A0A2K3NNM9</accession>
<evidence type="ECO:0000256" key="3">
    <source>
        <dbReference type="ARBA" id="ARBA00022679"/>
    </source>
</evidence>
<sequence>MLKQSQPASSKNGSFIISIEGNQTGKNVAGSNGTYWSKLVAELYPPGSAVRTWTCSYCSVEQPPRAKHCHDCDKCILQFDHHCVWLGNCIGQGNHCQFWWYLCEETAVCIWTGFFYISHLKAHITSVCHTLMSVEDDSLTPITKVARCNHDTTLNHSGRLPYLSASPTAIS</sequence>
<gene>
    <name evidence="12" type="ORF">L195_g001054</name>
</gene>
<dbReference type="InterPro" id="IPR001594">
    <property type="entry name" value="Palmitoyltrfase_DHHC"/>
</dbReference>
<comment type="similarity">
    <text evidence="2 10">Belongs to the DHHC palmitoyltransferase family.</text>
</comment>
<reference evidence="12 13" key="2">
    <citation type="journal article" date="2017" name="Front. Plant Sci.">
        <title>Gene Classification and Mining of Molecular Markers Useful in Red Clover (Trifolium pratense) Breeding.</title>
        <authorList>
            <person name="Istvanek J."/>
            <person name="Dluhosova J."/>
            <person name="Dluhos P."/>
            <person name="Patkova L."/>
            <person name="Nedelnik J."/>
            <person name="Repkova J."/>
        </authorList>
    </citation>
    <scope>NUCLEOTIDE SEQUENCE [LARGE SCALE GENOMIC DNA]</scope>
    <source>
        <strain evidence="13">cv. Tatra</strain>
        <tissue evidence="12">Young leaves</tissue>
    </source>
</reference>
<evidence type="ECO:0000256" key="7">
    <source>
        <dbReference type="ARBA" id="ARBA00023139"/>
    </source>
</evidence>
<dbReference type="GO" id="GO:0006612">
    <property type="term" value="P:protein targeting to membrane"/>
    <property type="evidence" value="ECO:0007669"/>
    <property type="project" value="TreeGrafter"/>
</dbReference>
<keyword evidence="9 10" id="KW-0012">Acyltransferase</keyword>
<proteinExistence type="inferred from homology"/>
<dbReference type="GO" id="GO:0019706">
    <property type="term" value="F:protein-cysteine S-palmitoyltransferase activity"/>
    <property type="evidence" value="ECO:0007669"/>
    <property type="project" value="UniProtKB-EC"/>
</dbReference>
<comment type="caution">
    <text evidence="12">The sequence shown here is derived from an EMBL/GenBank/DDBJ whole genome shotgun (WGS) entry which is preliminary data.</text>
</comment>
<keyword evidence="8" id="KW-0449">Lipoprotein</keyword>
<dbReference type="GO" id="GO:0005783">
    <property type="term" value="C:endoplasmic reticulum"/>
    <property type="evidence" value="ECO:0007669"/>
    <property type="project" value="TreeGrafter"/>
</dbReference>
<keyword evidence="3 10" id="KW-0808">Transferase</keyword>
<dbReference type="AlphaFoldDB" id="A0A2K3NNM9"/>
<dbReference type="PANTHER" id="PTHR22883:SF301">
    <property type="entry name" value="PALMITOYLTRANSFERASE ZDHHC12"/>
    <property type="match status" value="1"/>
</dbReference>